<gene>
    <name evidence="2" type="ORF">FOA19_18055</name>
</gene>
<proteinExistence type="predicted"/>
<feature type="transmembrane region" description="Helical" evidence="1">
    <location>
        <begin position="122"/>
        <end position="140"/>
    </location>
</feature>
<keyword evidence="1" id="KW-1133">Transmembrane helix</keyword>
<dbReference type="Proteomes" id="UP000324133">
    <property type="component" value="Unassembled WGS sequence"/>
</dbReference>
<evidence type="ECO:0000313" key="2">
    <source>
        <dbReference type="EMBL" id="KAA3436302.1"/>
    </source>
</evidence>
<dbReference type="PANTHER" id="PTHR31061:SF24">
    <property type="entry name" value="LD22376P"/>
    <property type="match status" value="1"/>
</dbReference>
<organism evidence="2 3">
    <name type="scientific">Rufibacter hautae</name>
    <dbReference type="NCBI Taxonomy" id="2595005"/>
    <lineage>
        <taxon>Bacteria</taxon>
        <taxon>Pseudomonadati</taxon>
        <taxon>Bacteroidota</taxon>
        <taxon>Cytophagia</taxon>
        <taxon>Cytophagales</taxon>
        <taxon>Hymenobacteraceae</taxon>
        <taxon>Rufibacter</taxon>
    </lineage>
</organism>
<reference evidence="2 3" key="1">
    <citation type="submission" date="2019-07" db="EMBL/GenBank/DDBJ databases">
        <title>Rufibacter sp. nov., isolated from lake sediment.</title>
        <authorList>
            <person name="Qu J.-H."/>
        </authorList>
    </citation>
    <scope>NUCLEOTIDE SEQUENCE [LARGE SCALE GENOMIC DNA]</scope>
    <source>
        <strain evidence="2 3">NBS58-1</strain>
    </source>
</reference>
<feature type="transmembrane region" description="Helical" evidence="1">
    <location>
        <begin position="263"/>
        <end position="282"/>
    </location>
</feature>
<feature type="transmembrane region" description="Helical" evidence="1">
    <location>
        <begin position="289"/>
        <end position="308"/>
    </location>
</feature>
<feature type="transmembrane region" description="Helical" evidence="1">
    <location>
        <begin position="335"/>
        <end position="358"/>
    </location>
</feature>
<feature type="transmembrane region" description="Helical" evidence="1">
    <location>
        <begin position="197"/>
        <end position="219"/>
    </location>
</feature>
<keyword evidence="1" id="KW-0472">Membrane</keyword>
<keyword evidence="1" id="KW-0812">Transmembrane</keyword>
<feature type="transmembrane region" description="Helical" evidence="1">
    <location>
        <begin position="231"/>
        <end position="251"/>
    </location>
</feature>
<dbReference type="EMBL" id="VKKY01000003">
    <property type="protein sequence ID" value="KAA3436302.1"/>
    <property type="molecule type" value="Genomic_DNA"/>
</dbReference>
<comment type="caution">
    <text evidence="2">The sequence shown here is derived from an EMBL/GenBank/DDBJ whole genome shotgun (WGS) entry which is preliminary data.</text>
</comment>
<feature type="transmembrane region" description="Helical" evidence="1">
    <location>
        <begin position="147"/>
        <end position="165"/>
    </location>
</feature>
<sequence>MITSNRLLSLDFMRGVIMLLLAAESTLLYGRLQELAGEGGVAGSLVQQFFHVPWRGLHFWDLVQPAFMTIAGTSLYFSTQNRLQKGDAPGTITGHVLKRSLKLLFFGVVLHCIYAGKLVWELWNVLSQLSVTLLLAYFLLPFKARTQILLSLLCIGLTEALYRYAHIPGFDQPFTPDKNFGSWMDLQLMGKLNSDHWIAMNFLPSAAHTIWGALAGKVLGSGKSAQAKLKIFIVAGLVGVAIGHALDLTGVDPIIKRTCTASFILASGGWVFLILAFCYWFIDLTKTGSWILFFTLVGMNPIFIYLFFETVGIQWLNETVAVFTNGFTGLLQVPMAVQAVIASVATLALEWAICNWLYQRRIFLRL</sequence>
<evidence type="ECO:0000256" key="1">
    <source>
        <dbReference type="SAM" id="Phobius"/>
    </source>
</evidence>
<evidence type="ECO:0000313" key="3">
    <source>
        <dbReference type="Proteomes" id="UP000324133"/>
    </source>
</evidence>
<keyword evidence="3" id="KW-1185">Reference proteome</keyword>
<dbReference type="PANTHER" id="PTHR31061">
    <property type="entry name" value="LD22376P"/>
    <property type="match status" value="1"/>
</dbReference>
<dbReference type="RefSeq" id="WP_149092247.1">
    <property type="nucleotide sequence ID" value="NZ_VKKY01000003.1"/>
</dbReference>
<accession>A0A5B6TJF0</accession>
<dbReference type="OrthoDB" id="9788724at2"/>
<name>A0A5B6TJF0_9BACT</name>
<dbReference type="AlphaFoldDB" id="A0A5B6TJF0"/>
<protein>
    <submittedName>
        <fullName evidence="2">DUF5009 domain-containing protein</fullName>
    </submittedName>
</protein>